<accession>A0A927L1K2</accession>
<dbReference type="InterPro" id="IPR006059">
    <property type="entry name" value="SBP"/>
</dbReference>
<gene>
    <name evidence="5" type="ORF">IHE70_14315</name>
</gene>
<dbReference type="PANTHER" id="PTHR43649:SF34">
    <property type="entry name" value="ABC TRANSPORTER PERIPLASMIC-BINDING PROTEIN YCJN-RELATED"/>
    <property type="match status" value="1"/>
</dbReference>
<dbReference type="RefSeq" id="WP_192361258.1">
    <property type="nucleotide sequence ID" value="NZ_CP119182.1"/>
</dbReference>
<dbReference type="SUPFAM" id="SSF53850">
    <property type="entry name" value="Periplasmic binding protein-like II"/>
    <property type="match status" value="1"/>
</dbReference>
<dbReference type="AlphaFoldDB" id="A0A927L1K2"/>
<protein>
    <submittedName>
        <fullName evidence="5">Extracellular solute-binding protein</fullName>
    </submittedName>
</protein>
<comment type="caution">
    <text evidence="5">The sequence shown here is derived from an EMBL/GenBank/DDBJ whole genome shotgun (WGS) entry which is preliminary data.</text>
</comment>
<dbReference type="PROSITE" id="PS51257">
    <property type="entry name" value="PROKAR_LIPOPROTEIN"/>
    <property type="match status" value="1"/>
</dbReference>
<comment type="similarity">
    <text evidence="1">Belongs to the bacterial solute-binding protein 1 family.</text>
</comment>
<evidence type="ECO:0000256" key="2">
    <source>
        <dbReference type="ARBA" id="ARBA00022448"/>
    </source>
</evidence>
<dbReference type="PANTHER" id="PTHR43649">
    <property type="entry name" value="ARABINOSE-BINDING PROTEIN-RELATED"/>
    <property type="match status" value="1"/>
</dbReference>
<dbReference type="Proteomes" id="UP000661025">
    <property type="component" value="Unassembled WGS sequence"/>
</dbReference>
<dbReference type="Pfam" id="PF13416">
    <property type="entry name" value="SBP_bac_8"/>
    <property type="match status" value="1"/>
</dbReference>
<feature type="signal peptide" evidence="4">
    <location>
        <begin position="1"/>
        <end position="21"/>
    </location>
</feature>
<evidence type="ECO:0000313" key="5">
    <source>
        <dbReference type="EMBL" id="MBD9724370.1"/>
    </source>
</evidence>
<dbReference type="Gene3D" id="3.40.190.10">
    <property type="entry name" value="Periplasmic binding protein-like II"/>
    <property type="match status" value="2"/>
</dbReference>
<name>A0A927L1K2_9ACTN</name>
<dbReference type="InterPro" id="IPR050490">
    <property type="entry name" value="Bact_solute-bd_prot1"/>
</dbReference>
<reference evidence="5" key="1">
    <citation type="submission" date="2020-09" db="EMBL/GenBank/DDBJ databases">
        <title>Streptomyces canutascabiei sp. nov., which causes potato common scab and is distributed across the world.</title>
        <authorList>
            <person name="Nguyen H.P."/>
            <person name="Weisberg A.J."/>
            <person name="Chang J.H."/>
            <person name="Clarke C.R."/>
        </authorList>
    </citation>
    <scope>NUCLEOTIDE SEQUENCE</scope>
    <source>
        <strain evidence="5">ID-01-6.2a</strain>
    </source>
</reference>
<proteinExistence type="inferred from homology"/>
<dbReference type="GeneID" id="79931995"/>
<evidence type="ECO:0000313" key="6">
    <source>
        <dbReference type="Proteomes" id="UP000661025"/>
    </source>
</evidence>
<evidence type="ECO:0000256" key="1">
    <source>
        <dbReference type="ARBA" id="ARBA00008520"/>
    </source>
</evidence>
<feature type="chain" id="PRO_5039170063" evidence="4">
    <location>
        <begin position="22"/>
        <end position="432"/>
    </location>
</feature>
<keyword evidence="2" id="KW-0813">Transport</keyword>
<organism evidence="5 6">
    <name type="scientific">Streptomyces caniscabiei</name>
    <dbReference type="NCBI Taxonomy" id="2746961"/>
    <lineage>
        <taxon>Bacteria</taxon>
        <taxon>Bacillati</taxon>
        <taxon>Actinomycetota</taxon>
        <taxon>Actinomycetes</taxon>
        <taxon>Kitasatosporales</taxon>
        <taxon>Streptomycetaceae</taxon>
        <taxon>Streptomyces</taxon>
    </lineage>
</organism>
<keyword evidence="3 4" id="KW-0732">Signal</keyword>
<sequence length="432" mass="46268">MRITTRHAVRTVQLLCVTVTAALVATGCGRSEDSGPGKDAPAKIASGKAKGTVVMWSMGDTDPALKNLAKKFEQENPDATVKITPVPWDAAHDKLTTAIAGGNTPDMSVIGTTWMAEMAAMNGFQATPASINSSSFYPGQWETTKYKDTSYGVPFIANTMVVYYRSDLTEKAGIKGAPAADWSGYLKDLKTIQASAGKQNPKLRYSTGWNVGFNSWIFWLPLVWQQGGDIYDAKTGKFTFDSPEVAKALEYYASIPKQGLAPTDKTESMPAFQAGQIATYQEGPWVGGSLHNDAPKLDGTWKTAPLPYSKQPAGFAGGSDLAVFKDAKNADAAWKFARFLTEPANLAAYAKATGNIPPSPSAWDEAKLSEDETMKAFAEQLKVSKAPPAISTWQQIADAVDSQLERLSLGKATVAQVQQALQSKATSIGTGR</sequence>
<evidence type="ECO:0000256" key="3">
    <source>
        <dbReference type="ARBA" id="ARBA00022729"/>
    </source>
</evidence>
<dbReference type="EMBL" id="JACYXT010000005">
    <property type="protein sequence ID" value="MBD9724370.1"/>
    <property type="molecule type" value="Genomic_DNA"/>
</dbReference>
<evidence type="ECO:0000256" key="4">
    <source>
        <dbReference type="SAM" id="SignalP"/>
    </source>
</evidence>